<evidence type="ECO:0000256" key="2">
    <source>
        <dbReference type="SAM" id="MobiDB-lite"/>
    </source>
</evidence>
<gene>
    <name evidence="3" type="ORF">CcCBS67573_g05270</name>
</gene>
<evidence type="ECO:0000256" key="1">
    <source>
        <dbReference type="SAM" id="Coils"/>
    </source>
</evidence>
<organism evidence="3 4">
    <name type="scientific">Chytriomyces confervae</name>
    <dbReference type="NCBI Taxonomy" id="246404"/>
    <lineage>
        <taxon>Eukaryota</taxon>
        <taxon>Fungi</taxon>
        <taxon>Fungi incertae sedis</taxon>
        <taxon>Chytridiomycota</taxon>
        <taxon>Chytridiomycota incertae sedis</taxon>
        <taxon>Chytridiomycetes</taxon>
        <taxon>Chytridiales</taxon>
        <taxon>Chytriomycetaceae</taxon>
        <taxon>Chytriomyces</taxon>
    </lineage>
</organism>
<feature type="region of interest" description="Disordered" evidence="2">
    <location>
        <begin position="1"/>
        <end position="25"/>
    </location>
</feature>
<name>A0A507FAV9_9FUNG</name>
<feature type="coiled-coil region" evidence="1">
    <location>
        <begin position="32"/>
        <end position="59"/>
    </location>
</feature>
<dbReference type="InterPro" id="IPR046347">
    <property type="entry name" value="bZIP_sf"/>
</dbReference>
<dbReference type="CDD" id="cd14688">
    <property type="entry name" value="bZIP_YAP"/>
    <property type="match status" value="1"/>
</dbReference>
<dbReference type="Proteomes" id="UP000320333">
    <property type="component" value="Unassembled WGS sequence"/>
</dbReference>
<dbReference type="OrthoDB" id="2129185at2759"/>
<dbReference type="Gene3D" id="1.20.5.170">
    <property type="match status" value="1"/>
</dbReference>
<feature type="compositionally biased region" description="Polar residues" evidence="2">
    <location>
        <begin position="147"/>
        <end position="168"/>
    </location>
</feature>
<evidence type="ECO:0000313" key="4">
    <source>
        <dbReference type="Proteomes" id="UP000320333"/>
    </source>
</evidence>
<feature type="region of interest" description="Disordered" evidence="2">
    <location>
        <begin position="147"/>
        <end position="176"/>
    </location>
</feature>
<dbReference type="EMBL" id="QEAP01000184">
    <property type="protein sequence ID" value="TPX73459.1"/>
    <property type="molecule type" value="Genomic_DNA"/>
</dbReference>
<dbReference type="SUPFAM" id="SSF57959">
    <property type="entry name" value="Leucine zipper domain"/>
    <property type="match status" value="1"/>
</dbReference>
<dbReference type="GO" id="GO:0003700">
    <property type="term" value="F:DNA-binding transcription factor activity"/>
    <property type="evidence" value="ECO:0007669"/>
    <property type="project" value="InterPro"/>
</dbReference>
<dbReference type="AlphaFoldDB" id="A0A507FAV9"/>
<keyword evidence="1" id="KW-0175">Coiled coil</keyword>
<comment type="caution">
    <text evidence="3">The sequence shown here is derived from an EMBL/GenBank/DDBJ whole genome shotgun (WGS) entry which is preliminary data.</text>
</comment>
<protein>
    <recommendedName>
        <fullName evidence="5">BZIP domain-containing protein</fullName>
    </recommendedName>
</protein>
<evidence type="ECO:0000313" key="3">
    <source>
        <dbReference type="EMBL" id="TPX73459.1"/>
    </source>
</evidence>
<reference evidence="3 4" key="1">
    <citation type="journal article" date="2019" name="Sci. Rep.">
        <title>Comparative genomics of chytrid fungi reveal insights into the obligate biotrophic and pathogenic lifestyle of Synchytrium endobioticum.</title>
        <authorList>
            <person name="van de Vossenberg B.T.L.H."/>
            <person name="Warris S."/>
            <person name="Nguyen H.D.T."/>
            <person name="van Gent-Pelzer M.P.E."/>
            <person name="Joly D.L."/>
            <person name="van de Geest H.C."/>
            <person name="Bonants P.J.M."/>
            <person name="Smith D.S."/>
            <person name="Levesque C.A."/>
            <person name="van der Lee T.A.J."/>
        </authorList>
    </citation>
    <scope>NUCLEOTIDE SEQUENCE [LARGE SCALE GENOMIC DNA]</scope>
    <source>
        <strain evidence="3 4">CBS 675.73</strain>
    </source>
</reference>
<sequence length="384" mass="43617">MNETETRGRKKTNIQPASKKQAQVRAAQRAFQDRKRLHVERLERRVQELEAENAALSLANKSANTPAFCANCLAPIHAVPTQPSLEQMLGSNLLQSPLASDNMAYAFNHVVGMDSELETSFMSNPLLKSASAELSVFSLSSPESVTHTLTTSNPDDWLEQDSNGINEQQTRDSTTDKSAVEMFGPVHTEFARYILNTIPSLRNSTYARQLLDLFEEQASYRDKAKVQRSMIIFMQIWAKMMEHCTDPAERRIIYEVDEIFHEVNRDHMRYYYALGAKAAEKFAKSQTGSVLKHTAESESLRRTLHLIPSFQNAGNLIDELCVVYFQSSDPKWSFFRAGVLFEKLQDMCTTSEDRATFLAVLDNLKFQDLDRLHEAVSEMALEDK</sequence>
<keyword evidence="4" id="KW-1185">Reference proteome</keyword>
<accession>A0A507FAV9</accession>
<evidence type="ECO:0008006" key="5">
    <source>
        <dbReference type="Google" id="ProtNLM"/>
    </source>
</evidence>
<proteinExistence type="predicted"/>